<dbReference type="PROSITE" id="PS51257">
    <property type="entry name" value="PROKAR_LIPOPROTEIN"/>
    <property type="match status" value="1"/>
</dbReference>
<dbReference type="InterPro" id="IPR032466">
    <property type="entry name" value="Metal_Hydrolase"/>
</dbReference>
<gene>
    <name evidence="2" type="ORF">CJD38_00460</name>
</gene>
<dbReference type="AlphaFoldDB" id="A0A2T5MJ78"/>
<dbReference type="Gene3D" id="3.20.20.140">
    <property type="entry name" value="Metal-dependent hydrolases"/>
    <property type="match status" value="1"/>
</dbReference>
<accession>A0A2T5MJ78</accession>
<protein>
    <submittedName>
        <fullName evidence="2">Peptidase M19</fullName>
    </submittedName>
</protein>
<dbReference type="SUPFAM" id="SSF51556">
    <property type="entry name" value="Metallo-dependent hydrolases"/>
    <property type="match status" value="1"/>
</dbReference>
<evidence type="ECO:0000313" key="3">
    <source>
        <dbReference type="Proteomes" id="UP000244248"/>
    </source>
</evidence>
<feature type="chain" id="PRO_5015778971" evidence="1">
    <location>
        <begin position="20"/>
        <end position="760"/>
    </location>
</feature>
<dbReference type="EMBL" id="QANS01000001">
    <property type="protein sequence ID" value="PTU32630.1"/>
    <property type="molecule type" value="Genomic_DNA"/>
</dbReference>
<feature type="signal peptide" evidence="1">
    <location>
        <begin position="1"/>
        <end position="19"/>
    </location>
</feature>
<evidence type="ECO:0000256" key="1">
    <source>
        <dbReference type="SAM" id="SignalP"/>
    </source>
</evidence>
<comment type="caution">
    <text evidence="2">The sequence shown here is derived from an EMBL/GenBank/DDBJ whole genome shotgun (WGS) entry which is preliminary data.</text>
</comment>
<keyword evidence="1" id="KW-0732">Signal</keyword>
<dbReference type="Proteomes" id="UP000244248">
    <property type="component" value="Unassembled WGS sequence"/>
</dbReference>
<dbReference type="RefSeq" id="WP_107938339.1">
    <property type="nucleotide sequence ID" value="NZ_QANS01000001.1"/>
</dbReference>
<keyword evidence="3" id="KW-1185">Reference proteome</keyword>
<dbReference type="OrthoDB" id="6071905at2"/>
<proteinExistence type="predicted"/>
<evidence type="ECO:0000313" key="2">
    <source>
        <dbReference type="EMBL" id="PTU32630.1"/>
    </source>
</evidence>
<sequence>MRQSVFVLTAVSAALLLSACGRSSSPTGSENNGGNGVLPAGVAPETRYDLANGCYALKSVPKNAFAAKASGGTYAVTAAKVDDAEPFYMKPTALGKYLFYAKDKTFLAANGGTVGSAGAASDAADWTIDTDANKNYTVFSASANKALAVDVATGKLILADAASAADAAKFGFTAAKDCTPFPEAELNASGPNYKGTGVDKPVIGFADVHQHISATTFLGGAHYGRPFHRFGVTEALKNCAATHGPDGHLDLLGNLYATDPLATHDTVGWPTFNSWPAPHSLTHESTYYKWIERAWRGGLRIMLNNLVENETLCNLEAVAQLQPGKNCNEMDSAVTQVQYMRDLQDYIDAQEGGPGKGWLRLVDNPVDARKVINEGKLAVVTGIEISHLFNCTVKQVAQVGGVTVPDINGCTTADIDTQFDRLYNLGVRQMFPLHEFDNALGGNGIFDGLVLNVGNFVDTGKFWGTYSCPTDEAGGYSTYLYTPGAVMTTSDPTGVTAPANPLVEALLAGKTIPLPIYPTTRQCNARGLTDLGKYAFKKMMDNKIIMEVDHLELSIKEDLIKLAEEQTPVYPLVSTHGGHGGISNDQAKRILDLGGIVYPGGGGGTGAQFYDFIQKLLPLKSSKHLFGVGIGSDTNGLASQPGPSGSETPVQYPFTLFKGPGWGSQFSHIKPVTFDRQVSGEHVYDLNTEGRAHYGMDADWVEEVRLGAISEAKKHNEYVDAHPELNLKKQDPQKQAREAITHLFNSAEVYLRAWEATVNR</sequence>
<reference evidence="2 3" key="1">
    <citation type="submission" date="2018-04" db="EMBL/GenBank/DDBJ databases">
        <title>Novel species isolated from glacier.</title>
        <authorList>
            <person name="Liu Q."/>
            <person name="Xin Y.-H."/>
        </authorList>
    </citation>
    <scope>NUCLEOTIDE SEQUENCE [LARGE SCALE GENOMIC DNA]</scope>
    <source>
        <strain evidence="2 3">GT1R17</strain>
    </source>
</reference>
<organism evidence="2 3">
    <name type="scientific">Stenotrophobium rhamnosiphilum</name>
    <dbReference type="NCBI Taxonomy" id="2029166"/>
    <lineage>
        <taxon>Bacteria</taxon>
        <taxon>Pseudomonadati</taxon>
        <taxon>Pseudomonadota</taxon>
        <taxon>Gammaproteobacteria</taxon>
        <taxon>Nevskiales</taxon>
        <taxon>Nevskiaceae</taxon>
        <taxon>Stenotrophobium</taxon>
    </lineage>
</organism>
<name>A0A2T5MJ78_9GAMM</name>